<dbReference type="OMA" id="QNKMGKL"/>
<name>A0A7N2MBK3_QUELO</name>
<dbReference type="EMBL" id="LRBV02000008">
    <property type="status" value="NOT_ANNOTATED_CDS"/>
    <property type="molecule type" value="Genomic_DNA"/>
</dbReference>
<evidence type="ECO:0000313" key="2">
    <source>
        <dbReference type="EnsemblPlants" id="QL08p040887:mrna"/>
    </source>
</evidence>
<dbReference type="KEGG" id="qlo:115957318"/>
<dbReference type="GO" id="GO:0043565">
    <property type="term" value="F:sequence-specific DNA binding"/>
    <property type="evidence" value="ECO:0007669"/>
    <property type="project" value="TreeGrafter"/>
</dbReference>
<dbReference type="RefSeq" id="XP_030931399.1">
    <property type="nucleotide sequence ID" value="XM_031075539.1"/>
</dbReference>
<organism evidence="2 3">
    <name type="scientific">Quercus lobata</name>
    <name type="common">Valley oak</name>
    <dbReference type="NCBI Taxonomy" id="97700"/>
    <lineage>
        <taxon>Eukaryota</taxon>
        <taxon>Viridiplantae</taxon>
        <taxon>Streptophyta</taxon>
        <taxon>Embryophyta</taxon>
        <taxon>Tracheophyta</taxon>
        <taxon>Spermatophyta</taxon>
        <taxon>Magnoliopsida</taxon>
        <taxon>eudicotyledons</taxon>
        <taxon>Gunneridae</taxon>
        <taxon>Pentapetalae</taxon>
        <taxon>rosids</taxon>
        <taxon>fabids</taxon>
        <taxon>Fagales</taxon>
        <taxon>Fagaceae</taxon>
        <taxon>Quercus</taxon>
    </lineage>
</organism>
<feature type="compositionally biased region" description="Polar residues" evidence="1">
    <location>
        <begin position="475"/>
        <end position="495"/>
    </location>
</feature>
<feature type="region of interest" description="Disordered" evidence="1">
    <location>
        <begin position="1"/>
        <end position="23"/>
    </location>
</feature>
<evidence type="ECO:0000313" key="3">
    <source>
        <dbReference type="Proteomes" id="UP000594261"/>
    </source>
</evidence>
<sequence length="495" mass="55444">MPKGSKSKCGSASHQLLKEKAKNRVNDLEGMFTDLQSARKERRSNDIAVLEERVHQMLREWKSELNDPSPASSLVSGSLGSFSEELEQLLQQWGEEDDATSPLKELAPLKREVDLQNFHDSDLTAFPEDCFINEQPKEDGFQGFDQCKASVSSVHNKVVNNSQFTNQLDSHQFNILQDFEQITGVNNSNLSTQLECHQFDLHQDFDYGLLIGANDTEQCEQDTMPNIMPNICPPPSAFLGPKCALWDCFRPAQGSTLCQDYCSSGHAVLALNEGLPGMTPILRPGGISLKDGPLFSALSAKTHGKEVGIPKCEGAANTKSPWNAPELFDLAFLEGETIREWLFFDKSRRAFESGNRKQRSLPDYNGRGWHESRKQVMKEYGGQKRSYYMDPQPLNCREWHLYEYEISNHDACALYRLELKHVDEKKSPKGKLTNDSLADLQKKMGRLTAEGSPDNGHPIKSRTKVNKRPDAGNANFAQNQTTLNSESLTDGLSAP</sequence>
<dbReference type="InterPro" id="IPR039277">
    <property type="entry name" value="VOZ1/VOZ2"/>
</dbReference>
<dbReference type="OrthoDB" id="1848362at2759"/>
<dbReference type="EnsemblPlants" id="QL08p040887:mrna">
    <property type="protein sequence ID" value="QL08p040887:mrna"/>
    <property type="gene ID" value="QL08p040887"/>
</dbReference>
<dbReference type="GO" id="GO:0048578">
    <property type="term" value="P:positive regulation of long-day photoperiodism, flowering"/>
    <property type="evidence" value="ECO:0007669"/>
    <property type="project" value="InterPro"/>
</dbReference>
<accession>A0A7N2MBK3</accession>
<dbReference type="GO" id="GO:0045893">
    <property type="term" value="P:positive regulation of DNA-templated transcription"/>
    <property type="evidence" value="ECO:0007669"/>
    <property type="project" value="TreeGrafter"/>
</dbReference>
<evidence type="ECO:0000256" key="1">
    <source>
        <dbReference type="SAM" id="MobiDB-lite"/>
    </source>
</evidence>
<feature type="region of interest" description="Disordered" evidence="1">
    <location>
        <begin position="446"/>
        <end position="495"/>
    </location>
</feature>
<dbReference type="GO" id="GO:0005634">
    <property type="term" value="C:nucleus"/>
    <property type="evidence" value="ECO:0007669"/>
    <property type="project" value="TreeGrafter"/>
</dbReference>
<dbReference type="Proteomes" id="UP000594261">
    <property type="component" value="Chromosome 8"/>
</dbReference>
<gene>
    <name evidence="2" type="primary">LOC115957318</name>
</gene>
<reference evidence="2 3" key="1">
    <citation type="journal article" date="2016" name="G3 (Bethesda)">
        <title>First Draft Assembly and Annotation of the Genome of a California Endemic Oak Quercus lobata Nee (Fagaceae).</title>
        <authorList>
            <person name="Sork V.L."/>
            <person name="Fitz-Gibbon S.T."/>
            <person name="Puiu D."/>
            <person name="Crepeau M."/>
            <person name="Gugger P.F."/>
            <person name="Sherman R."/>
            <person name="Stevens K."/>
            <person name="Langley C.H."/>
            <person name="Pellegrini M."/>
            <person name="Salzberg S.L."/>
        </authorList>
    </citation>
    <scope>NUCLEOTIDE SEQUENCE [LARGE SCALE GENOMIC DNA]</scope>
    <source>
        <strain evidence="2 3">cv. SW786</strain>
    </source>
</reference>
<dbReference type="GeneID" id="115957318"/>
<protein>
    <recommendedName>
        <fullName evidence="4">Transcription factor VOZ1</fullName>
    </recommendedName>
</protein>
<keyword evidence="3" id="KW-1185">Reference proteome</keyword>
<dbReference type="InParanoid" id="A0A7N2MBK3"/>
<evidence type="ECO:0008006" key="4">
    <source>
        <dbReference type="Google" id="ProtNLM"/>
    </source>
</evidence>
<reference evidence="2" key="2">
    <citation type="submission" date="2021-01" db="UniProtKB">
        <authorList>
            <consortium name="EnsemblPlants"/>
        </authorList>
    </citation>
    <scope>IDENTIFICATION</scope>
</reference>
<dbReference type="AlphaFoldDB" id="A0A7N2MBK3"/>
<dbReference type="PANTHER" id="PTHR33873:SF15">
    <property type="entry name" value="TRANSCRIPTION FACTOR VOZ2"/>
    <property type="match status" value="1"/>
</dbReference>
<proteinExistence type="predicted"/>
<dbReference type="Gramene" id="QL08p040887:mrna">
    <property type="protein sequence ID" value="QL08p040887:mrna"/>
    <property type="gene ID" value="QL08p040887"/>
</dbReference>
<dbReference type="PANTHER" id="PTHR33873">
    <property type="entry name" value="TRANSCRIPTION FACTOR VOZ1"/>
    <property type="match status" value="1"/>
</dbReference>